<dbReference type="GO" id="GO:0004315">
    <property type="term" value="F:3-oxoacyl-[acyl-carrier-protein] synthase activity"/>
    <property type="evidence" value="ECO:0007669"/>
    <property type="project" value="InterPro"/>
</dbReference>
<dbReference type="Pfam" id="PF02801">
    <property type="entry name" value="Ketoacyl-synt_C"/>
    <property type="match status" value="1"/>
</dbReference>
<dbReference type="Gene3D" id="3.40.50.720">
    <property type="entry name" value="NAD(P)-binding Rossmann-like Domain"/>
    <property type="match status" value="2"/>
</dbReference>
<dbReference type="GO" id="GO:0016491">
    <property type="term" value="F:oxidoreductase activity"/>
    <property type="evidence" value="ECO:0007669"/>
    <property type="project" value="UniProtKB-KW"/>
</dbReference>
<dbReference type="CDD" id="cd05195">
    <property type="entry name" value="enoyl_red"/>
    <property type="match status" value="1"/>
</dbReference>
<feature type="domain" description="PKS/mFAS DH" evidence="13">
    <location>
        <begin position="985"/>
        <end position="1301"/>
    </location>
</feature>
<dbReference type="InterPro" id="IPR002364">
    <property type="entry name" value="Quin_OxRdtase/zeta-crystal_CS"/>
</dbReference>
<dbReference type="Pfam" id="PF08242">
    <property type="entry name" value="Methyltransf_12"/>
    <property type="match status" value="1"/>
</dbReference>
<keyword evidence="4" id="KW-0521">NADP</keyword>
<dbReference type="InterPro" id="IPR001227">
    <property type="entry name" value="Ac_transferase_dom_sf"/>
</dbReference>
<dbReference type="GO" id="GO:1901336">
    <property type="term" value="P:lactone biosynthetic process"/>
    <property type="evidence" value="ECO:0007669"/>
    <property type="project" value="UniProtKB-ARBA"/>
</dbReference>
<feature type="region of interest" description="N-terminal hotdog fold" evidence="8">
    <location>
        <begin position="985"/>
        <end position="1117"/>
    </location>
</feature>
<keyword evidence="1" id="KW-0596">Phosphopantetheine</keyword>
<evidence type="ECO:0000256" key="2">
    <source>
        <dbReference type="ARBA" id="ARBA00022553"/>
    </source>
</evidence>
<dbReference type="SUPFAM" id="SSF53335">
    <property type="entry name" value="S-adenosyl-L-methionine-dependent methyltransferases"/>
    <property type="match status" value="1"/>
</dbReference>
<dbReference type="InterPro" id="IPR056501">
    <property type="entry name" value="NAD-bd_HRPKS_sdrA"/>
</dbReference>
<dbReference type="SUPFAM" id="SSF53901">
    <property type="entry name" value="Thiolase-like"/>
    <property type="match status" value="1"/>
</dbReference>
<dbReference type="SUPFAM" id="SSF47336">
    <property type="entry name" value="ACP-like"/>
    <property type="match status" value="1"/>
</dbReference>
<feature type="compositionally biased region" description="Polar residues" evidence="9">
    <location>
        <begin position="289"/>
        <end position="306"/>
    </location>
</feature>
<dbReference type="InterPro" id="IPR014043">
    <property type="entry name" value="Acyl_transferase_dom"/>
</dbReference>
<dbReference type="InterPro" id="IPR014031">
    <property type="entry name" value="Ketoacyl_synth_C"/>
</dbReference>
<evidence type="ECO:0000256" key="9">
    <source>
        <dbReference type="SAM" id="MobiDB-lite"/>
    </source>
</evidence>
<dbReference type="InterPro" id="IPR011032">
    <property type="entry name" value="GroES-like_sf"/>
</dbReference>
<dbReference type="Gene3D" id="1.10.1200.10">
    <property type="entry name" value="ACP-like"/>
    <property type="match status" value="1"/>
</dbReference>
<evidence type="ECO:0000259" key="13">
    <source>
        <dbReference type="PROSITE" id="PS52019"/>
    </source>
</evidence>
<feature type="transmembrane region" description="Helical" evidence="10">
    <location>
        <begin position="2571"/>
        <end position="2590"/>
    </location>
</feature>
<dbReference type="InterPro" id="IPR049552">
    <property type="entry name" value="PKS_DH_N"/>
</dbReference>
<dbReference type="InterPro" id="IPR036736">
    <property type="entry name" value="ACP-like_sf"/>
</dbReference>
<keyword evidence="10" id="KW-1133">Transmembrane helix</keyword>
<dbReference type="SUPFAM" id="SSF50129">
    <property type="entry name" value="GroES-like"/>
    <property type="match status" value="1"/>
</dbReference>
<dbReference type="InterPro" id="IPR020806">
    <property type="entry name" value="PKS_PP-bd"/>
</dbReference>
<dbReference type="Pfam" id="PF13602">
    <property type="entry name" value="ADH_zinc_N_2"/>
    <property type="match status" value="1"/>
</dbReference>
<dbReference type="InterPro" id="IPR020807">
    <property type="entry name" value="PKS_DH"/>
</dbReference>
<dbReference type="Proteomes" id="UP000326757">
    <property type="component" value="Unassembled WGS sequence"/>
</dbReference>
<dbReference type="GO" id="GO:0006633">
    <property type="term" value="P:fatty acid biosynthetic process"/>
    <property type="evidence" value="ECO:0007669"/>
    <property type="project" value="InterPro"/>
</dbReference>
<dbReference type="SMART" id="SM00823">
    <property type="entry name" value="PKS_PP"/>
    <property type="match status" value="1"/>
</dbReference>
<dbReference type="PROSITE" id="PS01162">
    <property type="entry name" value="QOR_ZETA_CRYSTAL"/>
    <property type="match status" value="1"/>
</dbReference>
<dbReference type="Gene3D" id="3.10.129.110">
    <property type="entry name" value="Polyketide synthase dehydratase"/>
    <property type="match status" value="1"/>
</dbReference>
<evidence type="ECO:0000256" key="3">
    <source>
        <dbReference type="ARBA" id="ARBA00022679"/>
    </source>
</evidence>
<dbReference type="InterPro" id="IPR057326">
    <property type="entry name" value="KR_dom"/>
</dbReference>
<dbReference type="InterPro" id="IPR016035">
    <property type="entry name" value="Acyl_Trfase/lysoPLipase"/>
</dbReference>
<keyword evidence="5" id="KW-0560">Oxidoreductase</keyword>
<feature type="active site" description="Proton donor; for dehydratase activity" evidence="8">
    <location>
        <position position="1208"/>
    </location>
</feature>
<dbReference type="GO" id="GO:0004312">
    <property type="term" value="F:fatty acid synthase activity"/>
    <property type="evidence" value="ECO:0007669"/>
    <property type="project" value="TreeGrafter"/>
</dbReference>
<keyword evidence="15" id="KW-1185">Reference proteome</keyword>
<evidence type="ECO:0000256" key="1">
    <source>
        <dbReference type="ARBA" id="ARBA00022450"/>
    </source>
</evidence>
<dbReference type="InterPro" id="IPR016039">
    <property type="entry name" value="Thiolase-like"/>
</dbReference>
<dbReference type="InterPro" id="IPR050091">
    <property type="entry name" value="PKS_NRPS_Biosynth_Enz"/>
</dbReference>
<feature type="compositionally biased region" description="Polar residues" evidence="9">
    <location>
        <begin position="1"/>
        <end position="19"/>
    </location>
</feature>
<dbReference type="InterPro" id="IPR013154">
    <property type="entry name" value="ADH-like_N"/>
</dbReference>
<keyword evidence="6" id="KW-0511">Multifunctional enzyme</keyword>
<dbReference type="FunFam" id="3.40.50.720:FF:000209">
    <property type="entry name" value="Polyketide synthase Pks12"/>
    <property type="match status" value="1"/>
</dbReference>
<feature type="region of interest" description="C-terminal hotdog fold" evidence="8">
    <location>
        <begin position="1143"/>
        <end position="1301"/>
    </location>
</feature>
<dbReference type="PANTHER" id="PTHR43775">
    <property type="entry name" value="FATTY ACID SYNTHASE"/>
    <property type="match status" value="1"/>
</dbReference>
<dbReference type="SMART" id="SM00825">
    <property type="entry name" value="PKS_KS"/>
    <property type="match status" value="1"/>
</dbReference>
<protein>
    <recommendedName>
        <fullName evidence="16">Carrier domain-containing protein</fullName>
    </recommendedName>
</protein>
<sequence>MSESTMNNEILESPAQSSLPEKEPLEGLAVIGFSLRFPGEACDEESFWKMLIGGRCAMTEIPKDRMNIDAFYHPDVDRHDTIPVRGGHLLNGPIDAFDAPFFSITAAEAKGLDPQQRILLETTYHALENAGIPMVKILGSKTSVHTGCFTTDYAALSSRDPEEASKYGAIGTSPAMLANRISWFFDLVGPSVNLDSACSSSMMALDQACQGLWNGDTNMAIVGGCNLVYSLDGLEYLSNMGFLSPSSRCFSFDSRANGYARGEGFGVLIIKRVSDAIRDKDTIRAVIRSTGSNQDGRTPGVTQPSKDSQEQLIKDTYAKATLNMNDTAFFEAHGTGTAVGDPIEAGAIGAAFRRQDTQYKPLIIGALKANIGHLEGASGVAALIKTIMILERGIIPPIADLQSLNYKIDAEYLRLQFPKSATPWPTTGTRRASVNSFGFGGANSHVVLDDAYHYLRERKMVGNVNSKDSLTTININEKRGKVQNGGNTSVEHVNVDNRPKLLVWSAADEGGVNRLTETYTKHFLSHSFLWDEESEKYLENLAYTLSNRRSKLPWRTFAISDSLSTLQDLKGVLAKPVRAASRIDIGFVFTGQGAQWPEMGRDLLHYPVFKESLVDGELYLQSLGCEWSLIEELLKPKAVSRIDDPELSQPLCTALQIALVGLLKSFGVYPASVIGHSSGEIAAAYSTNAISKQAAYKIAYFRGKHAATLNGCGNTPLGMMAVGLSEKEIQPYLCKLKVQEDRNPLVVGCVNSPTSITISGDLSKINELKERLDEDSVFARKLSVTVAYHSPYMHEVSSLYYDSIQVIEIGESSNNDPPMISSVTGQRVSKEQLAQPTYWVQNMVSQVKFSQALEVMCSSPAKRPVKKIDGSHRYSLPLHSLLEIGPHSALRGPISETLKLKIPGQLIGYISTLTRFVPSTRTLLEVCGYLYCVGAPIDLEAINKSSHLLPKNLTDLPAYPFDHSQTYWSESRISISHRFRKYGRHDLLGVPVSDWNVNEARWRNILRASNIPWIKDHKINQSPLYPAVGMLIMAIEGAKQLSDEARVIRGYKIKDAFFEAPLNTTLSSEGVETQLLLRPNKNSIQQGSWLDFRVCTYVDGEWLENCHGCIQVEYWQEKAEINDTDESKAEELQFKKIFQDALNKFRSVDTSFLYKRMNDCGFNYGPAFRPLNLIACSDHWEAIAEVQQFEWLPSTHFQAHVVHPTTFDGILQLIFTALTKGGAEDLPTIIPTYVHEMWISNQGLSPSTPTSPPTTVKAHVRSELKGFRGSQSSLFVLDVDNELCMTVDGIETTLVASLGIPDAPSGEMQRCYNIDWKLDLRIADTKQIMNYCQRQGDTKEEISFYKDLTQVLFWFVRKTTDVISSRMPDFAPPHISRYIEWMKIQLANFNTGSLPDSDTITADIDENEMERLCEHLKNSNRRGKLFVEVGQNLLKILYGDLDPLGFFFRGDLVKDYYHEVFDSVNCMAGLGKYLDALAHCNPSMKILEVGAGTGGMTGHILNELLHHGESELGTPRYGQYDYTDISPSFFEKAQETFKSQAGRMKFKTLNVDEDPVLQGLDENQYDVVIASSVLHATRNLDTTLKNLRKLLKTGGKLIMFEITKPEKLRTGFVFGLLPGWWFGNDEVRQWSPCVETHQWHEVLLRTGYSGSEIIFDDYRDPLCHEMSVIISTAAPEQRITNGMPSSTTHVTFIIEAGSEFQDTISSRIQRKLRMENGLDSKILTFDEALDQSERKTSLYVFLPELERSLLSNLNCANFETFKNVILTAQNALWVTQGGGNSFKPEYGLIDGLGRVLRSENDKLRLVTLALEMFDSATELPIDNIIKVILSIISNKANEYEPEYREDKVGLQIGRLVEAKYLEEEILTRTATTQSKVHPFGKVQALKLTVTFPGLLNTLAFVEDESYMIPIGPEEIEIEVKAVGVNFKDCLVALGRVNQNTMGVECSGIVSRAGHQSLFKPGDRVVTCSLNTFRTFARVNSQCAIAIPEGVEFKDAAALAANFTTAWHALHEVARIQPGESILIHSGAGGTGQAAIQVAKYHGAEVYATVSSKEKRDLLMNIYNIPKDHIFTSRDTSFAQGIRRMTNGKGVDVVLNSLAGEELVASWELIAKYGRFIEIGIKDIEAHKSLPMFPFAQNVSFSAIDISAMSRERLPIVQKALQSWMHLYTKGEFHPAQPLKCYTASNVEDAFRSIQSGKNMGKMVIELNKEDSVMTILKTKPTTRFRSNATYLICGGLGGLGRSISRWMASQGAKNLILLSRSGPQSAEAITLIDELKSKAINVEAPACNVADLEHLVSVLNKVTQSMPPIRGCIQAAMVLKDSIFANMSYESWKVAISSKVQGSWNLHSQLQDLDFFILLSSITGVLGAAGQANYAAGNTYLDALARYRISKGQPAVSLDLGVMKGEGFLAENKELLKRWSSPGYFIEVPQEQLFAMLDYYCDPSLPLPTELKSQPIIGIDIPAKLSSRRIGIPYWMRRPLLRQLYEIESVQYNSVAAQETVTNYSDLLSEAGSLNEAGLIVAQLLRQKHSVAFSIPEEQIHVQDSMVAHGVDSLVAVELRSWFGKEFGVDIAIFDLLGGATFITIGMMVARKSPFSRYSRDGRSKSDT</sequence>
<evidence type="ECO:0000256" key="4">
    <source>
        <dbReference type="ARBA" id="ARBA00022857"/>
    </source>
</evidence>
<dbReference type="SMART" id="SM00822">
    <property type="entry name" value="PKS_KR"/>
    <property type="match status" value="1"/>
</dbReference>
<name>A0A5N6KBF2_MONLA</name>
<feature type="region of interest" description="Disordered" evidence="9">
    <location>
        <begin position="289"/>
        <end position="309"/>
    </location>
</feature>
<dbReference type="SMART" id="SM00829">
    <property type="entry name" value="PKS_ER"/>
    <property type="match status" value="1"/>
</dbReference>
<dbReference type="Gene3D" id="3.90.180.10">
    <property type="entry name" value="Medium-chain alcohol dehydrogenases, catalytic domain"/>
    <property type="match status" value="1"/>
</dbReference>
<dbReference type="InterPro" id="IPR049900">
    <property type="entry name" value="PKS_mFAS_DH"/>
</dbReference>
<feature type="domain" description="Carrier" evidence="11">
    <location>
        <begin position="2516"/>
        <end position="2593"/>
    </location>
</feature>
<evidence type="ECO:0000256" key="10">
    <source>
        <dbReference type="SAM" id="Phobius"/>
    </source>
</evidence>
<evidence type="ECO:0000256" key="5">
    <source>
        <dbReference type="ARBA" id="ARBA00023002"/>
    </source>
</evidence>
<dbReference type="Pfam" id="PF14765">
    <property type="entry name" value="PS-DH"/>
    <property type="match status" value="1"/>
</dbReference>
<dbReference type="InterPro" id="IPR029063">
    <property type="entry name" value="SAM-dependent_MTases_sf"/>
</dbReference>
<keyword evidence="10" id="KW-0812">Transmembrane</keyword>
<evidence type="ECO:0000313" key="15">
    <source>
        <dbReference type="Proteomes" id="UP000326757"/>
    </source>
</evidence>
<dbReference type="SMART" id="SM00826">
    <property type="entry name" value="PKS_DH"/>
    <property type="match status" value="1"/>
</dbReference>
<dbReference type="InterPro" id="IPR016036">
    <property type="entry name" value="Malonyl_transacylase_ACP-bd"/>
</dbReference>
<comment type="caution">
    <text evidence="14">The sequence shown here is derived from an EMBL/GenBank/DDBJ whole genome shotgun (WGS) entry which is preliminary data.</text>
</comment>
<gene>
    <name evidence="14" type="ORF">EYC80_000614</name>
</gene>
<dbReference type="GO" id="GO:0008270">
    <property type="term" value="F:zinc ion binding"/>
    <property type="evidence" value="ECO:0007669"/>
    <property type="project" value="InterPro"/>
</dbReference>
<dbReference type="InterPro" id="IPR049551">
    <property type="entry name" value="PKS_DH_C"/>
</dbReference>
<dbReference type="Gene3D" id="3.40.47.10">
    <property type="match status" value="1"/>
</dbReference>
<dbReference type="InterPro" id="IPR018201">
    <property type="entry name" value="Ketoacyl_synth_AS"/>
</dbReference>
<dbReference type="InterPro" id="IPR042104">
    <property type="entry name" value="PKS_dehydratase_sf"/>
</dbReference>
<dbReference type="Pfam" id="PF00109">
    <property type="entry name" value="ketoacyl-synt"/>
    <property type="match status" value="1"/>
</dbReference>
<keyword evidence="3" id="KW-0808">Transferase</keyword>
<dbReference type="GO" id="GO:0031177">
    <property type="term" value="F:phosphopantetheine binding"/>
    <property type="evidence" value="ECO:0007669"/>
    <property type="project" value="InterPro"/>
</dbReference>
<evidence type="ECO:0000259" key="11">
    <source>
        <dbReference type="PROSITE" id="PS50075"/>
    </source>
</evidence>
<organism evidence="14 15">
    <name type="scientific">Monilinia laxa</name>
    <name type="common">Brown rot fungus</name>
    <name type="synonym">Sclerotinia laxa</name>
    <dbReference type="NCBI Taxonomy" id="61186"/>
    <lineage>
        <taxon>Eukaryota</taxon>
        <taxon>Fungi</taxon>
        <taxon>Dikarya</taxon>
        <taxon>Ascomycota</taxon>
        <taxon>Pezizomycotina</taxon>
        <taxon>Leotiomycetes</taxon>
        <taxon>Helotiales</taxon>
        <taxon>Sclerotiniaceae</taxon>
        <taxon>Monilinia</taxon>
    </lineage>
</organism>
<dbReference type="InterPro" id="IPR013217">
    <property type="entry name" value="Methyltransf_12"/>
</dbReference>
<dbReference type="Pfam" id="PF08240">
    <property type="entry name" value="ADH_N"/>
    <property type="match status" value="1"/>
</dbReference>
<evidence type="ECO:0008006" key="16">
    <source>
        <dbReference type="Google" id="ProtNLM"/>
    </source>
</evidence>
<keyword evidence="7" id="KW-0012">Acyltransferase</keyword>
<dbReference type="CDD" id="cd02440">
    <property type="entry name" value="AdoMet_MTases"/>
    <property type="match status" value="1"/>
</dbReference>
<dbReference type="Pfam" id="PF16197">
    <property type="entry name" value="KAsynt_C_assoc"/>
    <property type="match status" value="1"/>
</dbReference>
<dbReference type="InterPro" id="IPR032821">
    <property type="entry name" value="PKS_assoc"/>
</dbReference>
<dbReference type="GO" id="GO:0044550">
    <property type="term" value="P:secondary metabolite biosynthetic process"/>
    <property type="evidence" value="ECO:0007669"/>
    <property type="project" value="TreeGrafter"/>
</dbReference>
<dbReference type="Gene3D" id="3.40.50.150">
    <property type="entry name" value="Vaccinia Virus protein VP39"/>
    <property type="match status" value="1"/>
</dbReference>
<reference evidence="14 15" key="1">
    <citation type="submission" date="2019-06" db="EMBL/GenBank/DDBJ databases">
        <title>Genome Sequence of the Brown Rot Fungal Pathogen Monilinia laxa.</title>
        <authorList>
            <person name="De Miccolis Angelini R.M."/>
            <person name="Landi L."/>
            <person name="Abate D."/>
            <person name="Pollastro S."/>
            <person name="Romanazzi G."/>
            <person name="Faretra F."/>
        </authorList>
    </citation>
    <scope>NUCLEOTIDE SEQUENCE [LARGE SCALE GENOMIC DNA]</scope>
    <source>
        <strain evidence="14 15">Mlax316</strain>
    </source>
</reference>
<feature type="domain" description="Ketosynthase family 3 (KS3)" evidence="12">
    <location>
        <begin position="25"/>
        <end position="450"/>
    </location>
</feature>
<dbReference type="EMBL" id="VIGI01000005">
    <property type="protein sequence ID" value="KAB8300442.1"/>
    <property type="molecule type" value="Genomic_DNA"/>
</dbReference>
<dbReference type="InterPro" id="IPR020841">
    <property type="entry name" value="PKS_Beta-ketoAc_synthase_dom"/>
</dbReference>
<evidence type="ECO:0000259" key="12">
    <source>
        <dbReference type="PROSITE" id="PS52004"/>
    </source>
</evidence>
<evidence type="ECO:0000256" key="8">
    <source>
        <dbReference type="PROSITE-ProRule" id="PRU01363"/>
    </source>
</evidence>
<dbReference type="Gene3D" id="3.40.366.10">
    <property type="entry name" value="Malonyl-Coenzyme A Acyl Carrier Protein, domain 2"/>
    <property type="match status" value="1"/>
</dbReference>
<dbReference type="SUPFAM" id="SSF51735">
    <property type="entry name" value="NAD(P)-binding Rossmann-fold domains"/>
    <property type="match status" value="2"/>
</dbReference>
<dbReference type="Pfam" id="PF00698">
    <property type="entry name" value="Acyl_transf_1"/>
    <property type="match status" value="1"/>
</dbReference>
<dbReference type="SMART" id="SM00827">
    <property type="entry name" value="PKS_AT"/>
    <property type="match status" value="1"/>
</dbReference>
<dbReference type="Pfam" id="PF23114">
    <property type="entry name" value="NAD-bd_HRPKS_sdrA"/>
    <property type="match status" value="1"/>
</dbReference>
<dbReference type="Pfam" id="PF08659">
    <property type="entry name" value="KR"/>
    <property type="match status" value="1"/>
</dbReference>
<evidence type="ECO:0000256" key="6">
    <source>
        <dbReference type="ARBA" id="ARBA00023268"/>
    </source>
</evidence>
<feature type="region of interest" description="Disordered" evidence="9">
    <location>
        <begin position="1"/>
        <end position="21"/>
    </location>
</feature>
<dbReference type="InterPro" id="IPR009081">
    <property type="entry name" value="PP-bd_ACP"/>
</dbReference>
<accession>A0A5N6KBF2</accession>
<dbReference type="PROSITE" id="PS50075">
    <property type="entry name" value="CARRIER"/>
    <property type="match status" value="1"/>
</dbReference>
<dbReference type="InterPro" id="IPR013968">
    <property type="entry name" value="PKS_KR"/>
</dbReference>
<evidence type="ECO:0000313" key="14">
    <source>
        <dbReference type="EMBL" id="KAB8300442.1"/>
    </source>
</evidence>
<keyword evidence="2" id="KW-0597">Phosphoprotein</keyword>
<dbReference type="SUPFAM" id="SSF55048">
    <property type="entry name" value="Probable ACP-binding domain of malonyl-CoA ACP transacylase"/>
    <property type="match status" value="1"/>
</dbReference>
<dbReference type="InterPro" id="IPR020843">
    <property type="entry name" value="ER"/>
</dbReference>
<evidence type="ECO:0000256" key="7">
    <source>
        <dbReference type="ARBA" id="ARBA00023315"/>
    </source>
</evidence>
<dbReference type="PANTHER" id="PTHR43775:SF29">
    <property type="entry name" value="ASPERFURANONE POLYKETIDE SYNTHASE AFOG-RELATED"/>
    <property type="match status" value="1"/>
</dbReference>
<keyword evidence="10" id="KW-0472">Membrane</keyword>
<dbReference type="PROSITE" id="PS52019">
    <property type="entry name" value="PKS_MFAS_DH"/>
    <property type="match status" value="1"/>
</dbReference>
<dbReference type="Pfam" id="PF00550">
    <property type="entry name" value="PP-binding"/>
    <property type="match status" value="1"/>
</dbReference>
<dbReference type="InterPro" id="IPR014030">
    <property type="entry name" value="Ketoacyl_synth_N"/>
</dbReference>
<feature type="active site" description="Proton acceptor; for dehydratase activity" evidence="8">
    <location>
        <position position="1017"/>
    </location>
</feature>
<dbReference type="CDD" id="cd00833">
    <property type="entry name" value="PKS"/>
    <property type="match status" value="1"/>
</dbReference>
<dbReference type="OrthoDB" id="329835at2759"/>
<dbReference type="PROSITE" id="PS52004">
    <property type="entry name" value="KS3_2"/>
    <property type="match status" value="1"/>
</dbReference>
<dbReference type="InterPro" id="IPR036291">
    <property type="entry name" value="NAD(P)-bd_dom_sf"/>
</dbReference>
<proteinExistence type="predicted"/>
<dbReference type="PROSITE" id="PS00606">
    <property type="entry name" value="KS3_1"/>
    <property type="match status" value="1"/>
</dbReference>
<dbReference type="Pfam" id="PF21089">
    <property type="entry name" value="PKS_DH_N"/>
    <property type="match status" value="1"/>
</dbReference>
<dbReference type="SUPFAM" id="SSF52151">
    <property type="entry name" value="FabD/lysophospholipase-like"/>
    <property type="match status" value="1"/>
</dbReference>